<evidence type="ECO:0000313" key="3">
    <source>
        <dbReference type="Proteomes" id="UP000030764"/>
    </source>
</evidence>
<sequence length="85" mass="9222">MEGNSAQCVVLVHDIGIRTKSGSRLIPSIPDNGFHTVLEKALDRKDGQSKVKVVFNNDGNALTTGQKSCEVSIFLELQAALLHYP</sequence>
<keyword evidence="3" id="KW-1185">Reference proteome</keyword>
<dbReference type="Proteomes" id="UP000030758">
    <property type="component" value="Unassembled WGS sequence"/>
</dbReference>
<accession>A0A085MI63</accession>
<evidence type="ECO:0000313" key="2">
    <source>
        <dbReference type="EMBL" id="KFD66149.1"/>
    </source>
</evidence>
<evidence type="ECO:0000313" key="1">
    <source>
        <dbReference type="EMBL" id="KFD56909.1"/>
    </source>
</evidence>
<protein>
    <submittedName>
        <fullName evidence="1">Uncharacterized protein</fullName>
    </submittedName>
</protein>
<dbReference type="Proteomes" id="UP000030764">
    <property type="component" value="Unassembled WGS sequence"/>
</dbReference>
<proteinExistence type="predicted"/>
<dbReference type="EMBL" id="KL367527">
    <property type="protein sequence ID" value="KFD66149.1"/>
    <property type="molecule type" value="Genomic_DNA"/>
</dbReference>
<gene>
    <name evidence="1" type="ORF">M513_02166</name>
    <name evidence="2" type="ORF">M514_02166</name>
</gene>
<name>A0A085MI63_9BILA</name>
<reference evidence="1 3" key="1">
    <citation type="journal article" date="2014" name="Nat. Genet.">
        <title>Genome and transcriptome of the porcine whipworm Trichuris suis.</title>
        <authorList>
            <person name="Jex A.R."/>
            <person name="Nejsum P."/>
            <person name="Schwarz E.M."/>
            <person name="Hu L."/>
            <person name="Young N.D."/>
            <person name="Hall R.S."/>
            <person name="Korhonen P.K."/>
            <person name="Liao S."/>
            <person name="Thamsborg S."/>
            <person name="Xia J."/>
            <person name="Xu P."/>
            <person name="Wang S."/>
            <person name="Scheerlinck J.P."/>
            <person name="Hofmann A."/>
            <person name="Sternberg P.W."/>
            <person name="Wang J."/>
            <person name="Gasser R.B."/>
        </authorList>
    </citation>
    <scope>NUCLEOTIDE SEQUENCE [LARGE SCALE GENOMIC DNA]</scope>
    <source>
        <strain evidence="2">DCEP-RM93F</strain>
        <strain evidence="1">DCEP-RM93M</strain>
    </source>
</reference>
<organism evidence="1 3">
    <name type="scientific">Trichuris suis</name>
    <name type="common">pig whipworm</name>
    <dbReference type="NCBI Taxonomy" id="68888"/>
    <lineage>
        <taxon>Eukaryota</taxon>
        <taxon>Metazoa</taxon>
        <taxon>Ecdysozoa</taxon>
        <taxon>Nematoda</taxon>
        <taxon>Enoplea</taxon>
        <taxon>Dorylaimia</taxon>
        <taxon>Trichinellida</taxon>
        <taxon>Trichuridae</taxon>
        <taxon>Trichuris</taxon>
    </lineage>
</organism>
<dbReference type="AlphaFoldDB" id="A0A085MI63"/>
<dbReference type="EMBL" id="KL363191">
    <property type="protein sequence ID" value="KFD56909.1"/>
    <property type="molecule type" value="Genomic_DNA"/>
</dbReference>